<dbReference type="AlphaFoldDB" id="A0A098GGW1"/>
<dbReference type="Gene3D" id="3.40.1050.10">
    <property type="entry name" value="Carbonic anhydrase"/>
    <property type="match status" value="1"/>
</dbReference>
<dbReference type="Pfam" id="PF00484">
    <property type="entry name" value="Pro_CA"/>
    <property type="match status" value="1"/>
</dbReference>
<dbReference type="GO" id="GO:0008270">
    <property type="term" value="F:zinc ion binding"/>
    <property type="evidence" value="ECO:0007669"/>
    <property type="project" value="InterPro"/>
</dbReference>
<dbReference type="STRING" id="451.B6N58_03895"/>
<evidence type="ECO:0000259" key="8">
    <source>
        <dbReference type="Pfam" id="PF00916"/>
    </source>
</evidence>
<feature type="transmembrane region" description="Helical" evidence="7">
    <location>
        <begin position="342"/>
        <end position="360"/>
    </location>
</feature>
<feature type="transmembrane region" description="Helical" evidence="7">
    <location>
        <begin position="97"/>
        <end position="118"/>
    </location>
</feature>
<evidence type="ECO:0000256" key="3">
    <source>
        <dbReference type="ARBA" id="ARBA00022692"/>
    </source>
</evidence>
<feature type="transmembrane region" description="Helical" evidence="7">
    <location>
        <begin position="130"/>
        <end position="148"/>
    </location>
</feature>
<comment type="subcellular location">
    <subcellularLocation>
        <location evidence="1">Membrane</location>
        <topology evidence="1">Multi-pass membrane protein</topology>
    </subcellularLocation>
</comment>
<dbReference type="PANTHER" id="PTHR11814">
    <property type="entry name" value="SULFATE TRANSPORTER"/>
    <property type="match status" value="1"/>
</dbReference>
<keyword evidence="3 7" id="KW-0812">Transmembrane</keyword>
<sequence length="773" mass="84789">MAETMSTGFRKLRIYQHRNLKFDFVAGIVVFLVAIPLCLGIALASGAPLFSGIISGIIGGIIVGLLSGSQVSVSGPAAGMVAVVLAALAQLGDFNTFLLALLLAGVIQIIVGALRAGFVADYIPSNVVQGLLCAIGILLIIKQLPLAFTLSTDLKELEGHLLESTEGLALNPLYELSHHINNGASIISLISFAILIYFEKTNVKWLKGIPAAIVVVLTGILLNEAFLATHSSFAQNYPHLVNIPTHNGFTDLLSQLQYPTWSAWSNPKVYLYALIIAVVASMESLLNVKASEKLDKKHRYCSKDQELVAQGFGNLAAGLIGGIPVTSVIVRTTVNIQAGSKTKMSCIFHGIFLFLSVLLLEEWLNKIPLSSLAAILIYTGYKLTKPSIYRSIYQQGMDRFVPFIATVVSIVIFNLLAGILIGLAISLFFILKSNSTARLDIIKEIYPTGEINRLVLPQQITFLNKASLVAELSSIPRNSQLIIDARYSNYIDKEIIELIKEFQREQAPLKQISLNLIGFQDKYDIHNFIDFINVTTYDVQSNLKPHQVLDILREGNQRFLNDTRIHRVNRLDIQYTAKTQHPIEVVLGCIDSRVPVETIFDMSFGDLFCVRVAGNVVNEDILASIEYACHVVGAKLIVVLGHTRCGAIQAACDHVEKGHITQLLAKIQPAVSAETQTKSDRTSKNNDFVNRVTELNIANTLQQIYRDSEILRLMIEQENIGLVGAIYDVNTGKVTFKDYSSTLKDLSNAKADNHLAEKVQKVFSSAGVMAIAE</sequence>
<feature type="transmembrane region" description="Helical" evidence="7">
    <location>
        <begin position="20"/>
        <end position="43"/>
    </location>
</feature>
<evidence type="ECO:0000256" key="6">
    <source>
        <dbReference type="PIRSR" id="PIRSR601765-1"/>
    </source>
</evidence>
<feature type="transmembrane region" description="Helical" evidence="7">
    <location>
        <begin position="403"/>
        <end position="431"/>
    </location>
</feature>
<reference evidence="10" key="1">
    <citation type="submission" date="2014-09" db="EMBL/GenBank/DDBJ databases">
        <authorList>
            <person name="Gomez-Valero L."/>
        </authorList>
    </citation>
    <scope>NUCLEOTIDE SEQUENCE [LARGE SCALE GENOMIC DNA]</scope>
    <source>
        <strain evidence="10">ATCC33218</strain>
    </source>
</reference>
<dbReference type="InterPro" id="IPR011547">
    <property type="entry name" value="SLC26A/SulP_dom"/>
</dbReference>
<dbReference type="KEGG" id="tmc:LMI_2459"/>
<dbReference type="SMART" id="SM00947">
    <property type="entry name" value="Pro_CA"/>
    <property type="match status" value="1"/>
</dbReference>
<keyword evidence="6" id="KW-0479">Metal-binding</keyword>
<gene>
    <name evidence="9" type="primary">sul</name>
    <name evidence="9" type="ORF">LMI_2459</name>
</gene>
<evidence type="ECO:0000256" key="1">
    <source>
        <dbReference type="ARBA" id="ARBA00004141"/>
    </source>
</evidence>
<feature type="binding site" evidence="6">
    <location>
        <position position="645"/>
    </location>
    <ligand>
        <name>Zn(2+)</name>
        <dbReference type="ChEBI" id="CHEBI:29105"/>
    </ligand>
</feature>
<feature type="binding site" evidence="6">
    <location>
        <position position="589"/>
    </location>
    <ligand>
        <name>Zn(2+)</name>
        <dbReference type="ChEBI" id="CHEBI:29105"/>
    </ligand>
</feature>
<dbReference type="GO" id="GO:0055085">
    <property type="term" value="P:transmembrane transport"/>
    <property type="evidence" value="ECO:0007669"/>
    <property type="project" value="InterPro"/>
</dbReference>
<protein>
    <submittedName>
        <fullName evidence="9">Sulfate transporter</fullName>
    </submittedName>
</protein>
<feature type="transmembrane region" description="Helical" evidence="7">
    <location>
        <begin position="49"/>
        <end position="66"/>
    </location>
</feature>
<feature type="transmembrane region" description="Helical" evidence="7">
    <location>
        <begin position="307"/>
        <end position="330"/>
    </location>
</feature>
<comment type="cofactor">
    <cofactor evidence="6">
        <name>Zn(2+)</name>
        <dbReference type="ChEBI" id="CHEBI:29105"/>
    </cofactor>
    <text evidence="6">Binds 1 zinc ion per subunit.</text>
</comment>
<dbReference type="InterPro" id="IPR036874">
    <property type="entry name" value="Carbonic_anhydrase_sf"/>
</dbReference>
<evidence type="ECO:0000256" key="2">
    <source>
        <dbReference type="ARBA" id="ARBA00006217"/>
    </source>
</evidence>
<keyword evidence="5 7" id="KW-0472">Membrane</keyword>
<feature type="binding site" evidence="6">
    <location>
        <position position="642"/>
    </location>
    <ligand>
        <name>Zn(2+)</name>
        <dbReference type="ChEBI" id="CHEBI:29105"/>
    </ligand>
</feature>
<keyword evidence="4 7" id="KW-1133">Transmembrane helix</keyword>
<accession>A0A098GGW1</accession>
<dbReference type="RefSeq" id="WP_045099915.1">
    <property type="nucleotide sequence ID" value="NZ_LN614830.1"/>
</dbReference>
<evidence type="ECO:0000313" key="9">
    <source>
        <dbReference type="EMBL" id="CEG61723.1"/>
    </source>
</evidence>
<proteinExistence type="inferred from homology"/>
<keyword evidence="6" id="KW-0862">Zinc</keyword>
<dbReference type="Proteomes" id="UP000032414">
    <property type="component" value="Chromosome I"/>
</dbReference>
<comment type="similarity">
    <text evidence="2">Belongs to the beta-class carbonic anhydrase family.</text>
</comment>
<organism evidence="9 10">
    <name type="scientific">Legionella micdadei</name>
    <name type="common">Tatlockia micdadei</name>
    <dbReference type="NCBI Taxonomy" id="451"/>
    <lineage>
        <taxon>Bacteria</taxon>
        <taxon>Pseudomonadati</taxon>
        <taxon>Pseudomonadota</taxon>
        <taxon>Gammaproteobacteria</taxon>
        <taxon>Legionellales</taxon>
        <taxon>Legionellaceae</taxon>
        <taxon>Legionella</taxon>
    </lineage>
</organism>
<dbReference type="InterPro" id="IPR001765">
    <property type="entry name" value="Carbonic_anhydrase"/>
</dbReference>
<feature type="transmembrane region" description="Helical" evidence="7">
    <location>
        <begin position="269"/>
        <end position="286"/>
    </location>
</feature>
<dbReference type="EMBL" id="LN614830">
    <property type="protein sequence ID" value="CEG61723.1"/>
    <property type="molecule type" value="Genomic_DNA"/>
</dbReference>
<feature type="binding site" evidence="6">
    <location>
        <position position="591"/>
    </location>
    <ligand>
        <name>Zn(2+)</name>
        <dbReference type="ChEBI" id="CHEBI:29105"/>
    </ligand>
</feature>
<name>A0A098GGW1_LEGMI</name>
<feature type="domain" description="SLC26A/SulP transporter" evidence="8">
    <location>
        <begin position="20"/>
        <end position="388"/>
    </location>
</feature>
<dbReference type="InterPro" id="IPR001902">
    <property type="entry name" value="SLC26A/SulP_fam"/>
</dbReference>
<dbReference type="SUPFAM" id="SSF53056">
    <property type="entry name" value="beta-carbonic anhydrase, cab"/>
    <property type="match status" value="1"/>
</dbReference>
<feature type="transmembrane region" description="Helical" evidence="7">
    <location>
        <begin position="180"/>
        <end position="198"/>
    </location>
</feature>
<dbReference type="GO" id="GO:0004089">
    <property type="term" value="F:carbonate dehydratase activity"/>
    <property type="evidence" value="ECO:0007669"/>
    <property type="project" value="InterPro"/>
</dbReference>
<evidence type="ECO:0000256" key="4">
    <source>
        <dbReference type="ARBA" id="ARBA00022989"/>
    </source>
</evidence>
<evidence type="ECO:0000256" key="5">
    <source>
        <dbReference type="ARBA" id="ARBA00023136"/>
    </source>
</evidence>
<dbReference type="Pfam" id="PF00916">
    <property type="entry name" value="Sulfate_transp"/>
    <property type="match status" value="1"/>
</dbReference>
<dbReference type="CDD" id="cd03378">
    <property type="entry name" value="beta_CA_cladeC"/>
    <property type="match status" value="1"/>
</dbReference>
<evidence type="ECO:0000313" key="10">
    <source>
        <dbReference type="Proteomes" id="UP000032414"/>
    </source>
</evidence>
<dbReference type="HOGENOM" id="CLU_003182_11_1_6"/>
<dbReference type="OrthoDB" id="9769739at2"/>
<feature type="transmembrane region" description="Helical" evidence="7">
    <location>
        <begin position="205"/>
        <end position="222"/>
    </location>
</feature>
<feature type="transmembrane region" description="Helical" evidence="7">
    <location>
        <begin position="73"/>
        <end position="91"/>
    </location>
</feature>
<evidence type="ECO:0000256" key="7">
    <source>
        <dbReference type="SAM" id="Phobius"/>
    </source>
</evidence>
<dbReference type="GO" id="GO:0016020">
    <property type="term" value="C:membrane"/>
    <property type="evidence" value="ECO:0007669"/>
    <property type="project" value="UniProtKB-SubCell"/>
</dbReference>